<evidence type="ECO:0000259" key="2">
    <source>
        <dbReference type="Pfam" id="PF16640"/>
    </source>
</evidence>
<dbReference type="EMBL" id="WEGJ01000002">
    <property type="protein sequence ID" value="MQY10661.1"/>
    <property type="molecule type" value="Genomic_DNA"/>
</dbReference>
<dbReference type="AlphaFoldDB" id="A0A7K0CB25"/>
<organism evidence="5 6">
    <name type="scientific">Streptomyces smaragdinus</name>
    <dbReference type="NCBI Taxonomy" id="2585196"/>
    <lineage>
        <taxon>Bacteria</taxon>
        <taxon>Bacillati</taxon>
        <taxon>Actinomycetota</taxon>
        <taxon>Actinomycetes</taxon>
        <taxon>Kitasatosporales</taxon>
        <taxon>Streptomycetaceae</taxon>
        <taxon>Streptomyces</taxon>
    </lineage>
</organism>
<reference evidence="5 6" key="1">
    <citation type="submission" date="2019-10" db="EMBL/GenBank/DDBJ databases">
        <title>Streptomyces smaragdinus sp. nov. and Streptomyces fabii sp. nov., isolated from the gut of fungus growing-termite Macrotermes natalensis.</title>
        <authorList>
            <person name="Schwitalla J."/>
            <person name="Benndorf R."/>
            <person name="Martin K."/>
            <person name="De Beer W."/>
            <person name="Kaster A.-K."/>
            <person name="Vollmers J."/>
            <person name="Poulsen M."/>
            <person name="Beemelmanns C."/>
        </authorList>
    </citation>
    <scope>NUCLEOTIDE SEQUENCE [LARGE SCALE GENOMIC DNA]</scope>
    <source>
        <strain evidence="5 6">RB5</strain>
    </source>
</reference>
<dbReference type="Gene3D" id="2.130.10.30">
    <property type="entry name" value="Regulator of chromosome condensation 1/beta-lactamase-inhibitor protein II"/>
    <property type="match status" value="2"/>
</dbReference>
<dbReference type="RefSeq" id="WP_153450021.1">
    <property type="nucleotide sequence ID" value="NZ_WEGJ01000002.1"/>
</dbReference>
<dbReference type="PANTHER" id="PTHR22870">
    <property type="entry name" value="REGULATOR OF CHROMOSOME CONDENSATION"/>
    <property type="match status" value="1"/>
</dbReference>
<dbReference type="InterPro" id="IPR032109">
    <property type="entry name" value="Big_3_5"/>
</dbReference>
<evidence type="ECO:0000256" key="1">
    <source>
        <dbReference type="ARBA" id="ARBA00022737"/>
    </source>
</evidence>
<evidence type="ECO:0000313" key="5">
    <source>
        <dbReference type="EMBL" id="MQY10661.1"/>
    </source>
</evidence>
<comment type="caution">
    <text evidence="5">The sequence shown here is derived from an EMBL/GenBank/DDBJ whole genome shotgun (WGS) entry which is preliminary data.</text>
</comment>
<dbReference type="OrthoDB" id="9796385at2"/>
<proteinExistence type="predicted"/>
<dbReference type="Pfam" id="PF16640">
    <property type="entry name" value="Big_3_5"/>
    <property type="match status" value="1"/>
</dbReference>
<dbReference type="SUPFAM" id="SSF50985">
    <property type="entry name" value="RCC1/BLIP-II"/>
    <property type="match status" value="1"/>
</dbReference>
<dbReference type="Pfam" id="PF25390">
    <property type="entry name" value="WD40_RLD"/>
    <property type="match status" value="1"/>
</dbReference>
<dbReference type="InterPro" id="IPR000408">
    <property type="entry name" value="Reg_chr_condens"/>
</dbReference>
<name>A0A7K0CB25_9ACTN</name>
<dbReference type="PROSITE" id="PS00626">
    <property type="entry name" value="RCC1_2"/>
    <property type="match status" value="2"/>
</dbReference>
<dbReference type="InterPro" id="IPR041033">
    <property type="entry name" value="SpaA_PFL_dom_1"/>
</dbReference>
<dbReference type="PANTHER" id="PTHR22870:SF408">
    <property type="entry name" value="OS09G0560450 PROTEIN"/>
    <property type="match status" value="1"/>
</dbReference>
<keyword evidence="1" id="KW-0677">Repeat</keyword>
<dbReference type="InterPro" id="IPR058923">
    <property type="entry name" value="RCC1-like_dom"/>
</dbReference>
<dbReference type="GO" id="GO:0005975">
    <property type="term" value="P:carbohydrate metabolic process"/>
    <property type="evidence" value="ECO:0007669"/>
    <property type="project" value="UniProtKB-ARBA"/>
</dbReference>
<evidence type="ECO:0000259" key="4">
    <source>
        <dbReference type="Pfam" id="PF25390"/>
    </source>
</evidence>
<dbReference type="Proteomes" id="UP000466345">
    <property type="component" value="Unassembled WGS sequence"/>
</dbReference>
<dbReference type="InterPro" id="IPR009091">
    <property type="entry name" value="RCC1/BLIP-II"/>
</dbReference>
<feature type="domain" description="RCC1-like" evidence="4">
    <location>
        <begin position="46"/>
        <end position="405"/>
    </location>
</feature>
<dbReference type="PRINTS" id="PR00633">
    <property type="entry name" value="RCCNDNSATION"/>
</dbReference>
<dbReference type="Gene3D" id="2.60.40.10">
    <property type="entry name" value="Immunoglobulins"/>
    <property type="match status" value="2"/>
</dbReference>
<evidence type="ECO:0000259" key="3">
    <source>
        <dbReference type="Pfam" id="PF17802"/>
    </source>
</evidence>
<protein>
    <recommendedName>
        <fullName evidence="7">Alpha-tubulin suppressor-like RCC1 family protein</fullName>
    </recommendedName>
</protein>
<dbReference type="PROSITE" id="PS50012">
    <property type="entry name" value="RCC1_3"/>
    <property type="match status" value="7"/>
</dbReference>
<keyword evidence="6" id="KW-1185">Reference proteome</keyword>
<gene>
    <name evidence="5" type="ORF">SRB5_07730</name>
</gene>
<evidence type="ECO:0000313" key="6">
    <source>
        <dbReference type="Proteomes" id="UP000466345"/>
    </source>
</evidence>
<feature type="domain" description="Bacterial Ig-like" evidence="2">
    <location>
        <begin position="417"/>
        <end position="503"/>
    </location>
</feature>
<dbReference type="InterPro" id="IPR013783">
    <property type="entry name" value="Ig-like_fold"/>
</dbReference>
<dbReference type="SUPFAM" id="SSF117074">
    <property type="entry name" value="Hypothetical protein PA1324"/>
    <property type="match status" value="1"/>
</dbReference>
<dbReference type="Pfam" id="PF17802">
    <property type="entry name" value="SpaA"/>
    <property type="match status" value="1"/>
</dbReference>
<dbReference type="InterPro" id="IPR051210">
    <property type="entry name" value="Ub_ligase/GEF_domain"/>
</dbReference>
<feature type="domain" description="SpaA-like prealbumin fold" evidence="3">
    <location>
        <begin position="511"/>
        <end position="591"/>
    </location>
</feature>
<evidence type="ECO:0008006" key="7">
    <source>
        <dbReference type="Google" id="ProtNLM"/>
    </source>
</evidence>
<accession>A0A7K0CB25</accession>
<sequence length="618" mass="63551">MTRSPVERRSGRWAATLLGALLSAVIGLTGLAAPAATAVSPPTDTALSWGYNLHGQLGDDTILSRDLPVDVQLPTGAEVTDLAGGTYFSLALTSDGKVLAWGNNAYGQLGDNTVTERHTAGYVDLPPGVTVTAIAAGDQHSLALTSDGRVLAWGRNDLGQLGDGTTVERHLPVYVDLPPGVTVTAIAAGTGGQHSLALTSDGRVLSWGWNAYGQLGDGTTTDRPDPEYVHLPDGVTITAIGAGEGHSLAVTSTGQVLTWGWNNSGQLGNDTLVNQPLPVYAELPGGATVTAVDGGRRHSLALTSDGRVLSWGWNAYGQLGDGTLTTRRVPVYASLPAGTTVTEIDAGSLHSLALTSDGRILAWGRNASGQIGNNTTQDQRIPVYTDLPEGLVATAVAAGYLHSLALAVEPASTTTLAADPTEAQPGDPVRLAAHVTCNAGTPTGSVAFYDGDSLVTTVPLDANGNAVLTTTALPEGAHALTARYAGEGLCPGSVSDTVTVTITAPVPPGAGSVTVRKTSSRTGGPLAGAVFQLWRETNGTPGLQRTDTRVGAACATDQRGECLFDDLAAGTYYLRETDVPEGYVLPEHRVTTVDLADGARLTEPIANDPVVCGKHCKK</sequence>